<dbReference type="Proteomes" id="UP000007796">
    <property type="component" value="Unassembled WGS sequence"/>
</dbReference>
<comment type="similarity">
    <text evidence="1">Belongs to the short-chain dehydrogenases/reductases (SDR) family.</text>
</comment>
<dbReference type="PANTHER" id="PTHR43008">
    <property type="entry name" value="BENZIL REDUCTASE"/>
    <property type="match status" value="1"/>
</dbReference>
<dbReference type="eggNOG" id="KOG1204">
    <property type="taxonomic scope" value="Eukaryota"/>
</dbReference>
<accession>F0XUM8</accession>
<dbReference type="RefSeq" id="XP_014168045.1">
    <property type="nucleotide sequence ID" value="XM_014312570.1"/>
</dbReference>
<reference evidence="5 6" key="1">
    <citation type="journal article" date="2011" name="Proc. Natl. Acad. Sci. U.S.A.">
        <title>Genome and transcriptome analyses of the mountain pine beetle-fungal symbiont Grosmannia clavigera, a lodgepole pine pathogen.</title>
        <authorList>
            <person name="DiGuistini S."/>
            <person name="Wang Y."/>
            <person name="Liao N.Y."/>
            <person name="Taylor G."/>
            <person name="Tanguay P."/>
            <person name="Feau N."/>
            <person name="Henrissat B."/>
            <person name="Chan S.K."/>
            <person name="Hesse-Orce U."/>
            <person name="Alamouti S.M."/>
            <person name="Tsui C.K.M."/>
            <person name="Docking R.T."/>
            <person name="Levasseur A."/>
            <person name="Haridas S."/>
            <person name="Robertson G."/>
            <person name="Birol I."/>
            <person name="Holt R.A."/>
            <person name="Marra M.A."/>
            <person name="Hamelin R.C."/>
            <person name="Hirst M."/>
            <person name="Jones S.J.M."/>
            <person name="Bohlmann J."/>
            <person name="Breuil C."/>
        </authorList>
    </citation>
    <scope>NUCLEOTIDE SEQUENCE [LARGE SCALE GENOMIC DNA]</scope>
    <source>
        <strain evidence="6">kw1407 / UAMH 11150</strain>
    </source>
</reference>
<dbReference type="AlphaFoldDB" id="F0XUM8"/>
<organism evidence="6">
    <name type="scientific">Grosmannia clavigera (strain kw1407 / UAMH 11150)</name>
    <name type="common">Blue stain fungus</name>
    <name type="synonym">Graphiocladiella clavigera</name>
    <dbReference type="NCBI Taxonomy" id="655863"/>
    <lineage>
        <taxon>Eukaryota</taxon>
        <taxon>Fungi</taxon>
        <taxon>Dikarya</taxon>
        <taxon>Ascomycota</taxon>
        <taxon>Pezizomycotina</taxon>
        <taxon>Sordariomycetes</taxon>
        <taxon>Sordariomycetidae</taxon>
        <taxon>Ophiostomatales</taxon>
        <taxon>Ophiostomataceae</taxon>
        <taxon>Leptographium</taxon>
    </lineage>
</organism>
<name>F0XUM8_GROCL</name>
<dbReference type="PRINTS" id="PR00081">
    <property type="entry name" value="GDHRDH"/>
</dbReference>
<keyword evidence="6" id="KW-1185">Reference proteome</keyword>
<sequence length="256" mass="27587">MSKVIIVTGASRGIGLCIAQHLLAHKHNVVLVARTAAPLAALKTQFPDQVEYSTVDLTDFTTAPLVVDLAIKTFGRLDGLIANHGALSPLAHVADASIDEWKRLYDINFFSVLALAKAAIPKLRQSQGRIVVTSSGAAVNAYTAWGAYGSSKAAVNSLVQHLAVEEPTIASIAVGPGRVDTDMQKELREDGATTMAPKDYAGFVSAFEEGRLNPPEKPAEVIAKLSVDLTLEHSGRYVKYEHTWNIPDMAPYHWSE</sequence>
<dbReference type="STRING" id="655863.F0XUM8"/>
<evidence type="ECO:0000313" key="5">
    <source>
        <dbReference type="EMBL" id="EFW98562.1"/>
    </source>
</evidence>
<protein>
    <submittedName>
        <fullName evidence="5">Short chain dehydrogenase reductase</fullName>
    </submittedName>
</protein>
<dbReference type="InParanoid" id="F0XUM8"/>
<dbReference type="InterPro" id="IPR002347">
    <property type="entry name" value="SDR_fam"/>
</dbReference>
<dbReference type="GeneID" id="25977623"/>
<keyword evidence="3" id="KW-0560">Oxidoreductase</keyword>
<dbReference type="Pfam" id="PF00106">
    <property type="entry name" value="adh_short"/>
    <property type="match status" value="1"/>
</dbReference>
<evidence type="ECO:0000256" key="2">
    <source>
        <dbReference type="ARBA" id="ARBA00022857"/>
    </source>
</evidence>
<dbReference type="FunFam" id="3.40.50.720:FF:000281">
    <property type="entry name" value="Uncharacterized oxidoreductase YIR035C"/>
    <property type="match status" value="1"/>
</dbReference>
<evidence type="ECO:0000256" key="1">
    <source>
        <dbReference type="ARBA" id="ARBA00006484"/>
    </source>
</evidence>
<feature type="domain" description="Ketoreductase" evidence="4">
    <location>
        <begin position="3"/>
        <end position="182"/>
    </location>
</feature>
<evidence type="ECO:0000256" key="3">
    <source>
        <dbReference type="ARBA" id="ARBA00023002"/>
    </source>
</evidence>
<dbReference type="OrthoDB" id="153074at2759"/>
<dbReference type="Gene3D" id="3.40.50.720">
    <property type="entry name" value="NAD(P)-binding Rossmann-like Domain"/>
    <property type="match status" value="1"/>
</dbReference>
<keyword evidence="2" id="KW-0521">NADP</keyword>
<dbReference type="SMART" id="SM00822">
    <property type="entry name" value="PKS_KR"/>
    <property type="match status" value="1"/>
</dbReference>
<dbReference type="EMBL" id="GL630006">
    <property type="protein sequence ID" value="EFW98562.1"/>
    <property type="molecule type" value="Genomic_DNA"/>
</dbReference>
<evidence type="ECO:0000259" key="4">
    <source>
        <dbReference type="SMART" id="SM00822"/>
    </source>
</evidence>
<gene>
    <name evidence="5" type="ORF">CMQ_4414</name>
</gene>
<dbReference type="GO" id="GO:0050664">
    <property type="term" value="F:oxidoreductase activity, acting on NAD(P)H, oxygen as acceptor"/>
    <property type="evidence" value="ECO:0007669"/>
    <property type="project" value="TreeGrafter"/>
</dbReference>
<dbReference type="PANTHER" id="PTHR43008:SF8">
    <property type="entry name" value="BENZIL REDUCTASE ((S)-BENZOIN FORMING) IRC24"/>
    <property type="match status" value="1"/>
</dbReference>
<dbReference type="FunCoup" id="F0XUM8">
    <property type="interactions" value="97"/>
</dbReference>
<dbReference type="InterPro" id="IPR020904">
    <property type="entry name" value="Sc_DH/Rdtase_CS"/>
</dbReference>
<dbReference type="PROSITE" id="PS00061">
    <property type="entry name" value="ADH_SHORT"/>
    <property type="match status" value="1"/>
</dbReference>
<proteinExistence type="inferred from homology"/>
<evidence type="ECO:0000313" key="6">
    <source>
        <dbReference type="Proteomes" id="UP000007796"/>
    </source>
</evidence>
<dbReference type="InterPro" id="IPR036291">
    <property type="entry name" value="NAD(P)-bd_dom_sf"/>
</dbReference>
<dbReference type="HOGENOM" id="CLU_010194_2_11_1"/>
<dbReference type="InterPro" id="IPR057326">
    <property type="entry name" value="KR_dom"/>
</dbReference>
<dbReference type="SUPFAM" id="SSF51735">
    <property type="entry name" value="NAD(P)-binding Rossmann-fold domains"/>
    <property type="match status" value="1"/>
</dbReference>